<evidence type="ECO:0000256" key="13">
    <source>
        <dbReference type="SAM" id="Phobius"/>
    </source>
</evidence>
<evidence type="ECO:0000256" key="5">
    <source>
        <dbReference type="ARBA" id="ARBA00022729"/>
    </source>
</evidence>
<keyword evidence="6 13" id="KW-1133">Transmembrane helix</keyword>
<feature type="transmembrane region" description="Helical" evidence="13">
    <location>
        <begin position="127"/>
        <end position="144"/>
    </location>
</feature>
<keyword evidence="15" id="KW-1185">Reference proteome</keyword>
<dbReference type="EMBL" id="CP129118">
    <property type="protein sequence ID" value="WOV87364.1"/>
    <property type="molecule type" value="Genomic_DNA"/>
</dbReference>
<dbReference type="Proteomes" id="UP001303902">
    <property type="component" value="Chromosome"/>
</dbReference>
<comment type="subcellular location">
    <subcellularLocation>
        <location evidence="1">Cell membrane</location>
        <topology evidence="1">Single-pass membrane protein</topology>
    </subcellularLocation>
</comment>
<dbReference type="InterPro" id="IPR044021">
    <property type="entry name" value="CrtO"/>
</dbReference>
<comment type="pathway">
    <text evidence="9">Carotenoid biosynthesis; staphyloxanthin biosynthesis; staphyloxanthin from farnesyl diphosphate: step 5/5.</text>
</comment>
<keyword evidence="2" id="KW-1003">Cell membrane</keyword>
<evidence type="ECO:0000256" key="6">
    <source>
        <dbReference type="ARBA" id="ARBA00022989"/>
    </source>
</evidence>
<keyword evidence="7 13" id="KW-0472">Membrane</keyword>
<comment type="similarity">
    <text evidence="10">Belongs to the acyltransferase CrtO family.</text>
</comment>
<dbReference type="RefSeq" id="WP_317967409.1">
    <property type="nucleotide sequence ID" value="NZ_CP129118.1"/>
</dbReference>
<gene>
    <name evidence="14" type="ORF">QWT69_16170</name>
</gene>
<evidence type="ECO:0000256" key="11">
    <source>
        <dbReference type="ARBA" id="ARBA00023667"/>
    </source>
</evidence>
<keyword evidence="4 13" id="KW-0812">Transmembrane</keyword>
<evidence type="ECO:0000313" key="14">
    <source>
        <dbReference type="EMBL" id="WOV87364.1"/>
    </source>
</evidence>
<evidence type="ECO:0000256" key="10">
    <source>
        <dbReference type="ARBA" id="ARBA00023603"/>
    </source>
</evidence>
<evidence type="ECO:0000256" key="9">
    <source>
        <dbReference type="ARBA" id="ARBA00023588"/>
    </source>
</evidence>
<sequence>MPLVELPLLWVALLDAFAWLLLHLVISIAIQRVPVSWFMRNDWLFQQFSWEREGRIWQQFFNVKKWKRHIPDGTLFIRNGYDKSTLHGRDRTSLGLFLLESRRAEFVHWLTIVPSVLFFIWNPLWAAWLNVAYAVLFNLPLIIVQRFNRPRLERLINAEMVARKRSVSNVNT</sequence>
<evidence type="ECO:0000256" key="1">
    <source>
        <dbReference type="ARBA" id="ARBA00004162"/>
    </source>
</evidence>
<keyword evidence="3" id="KW-0808">Transferase</keyword>
<comment type="function">
    <text evidence="12">Catalyzes the acylation of glycosyl-4,4'-diaponeurosporenoate, i.e. the esterification of glucose at the C6'' position with the carboxyl group of the C(15) fatty acid 12-methyltetradecanoic acid, to yield staphyloxanthin. This is the last step in the biosynthesis of this orange pigment, present in most staphylococci strains.</text>
</comment>
<dbReference type="Pfam" id="PF18927">
    <property type="entry name" value="CrtO"/>
    <property type="match status" value="1"/>
</dbReference>
<evidence type="ECO:0000256" key="4">
    <source>
        <dbReference type="ARBA" id="ARBA00022692"/>
    </source>
</evidence>
<name>A0ABZ0L7K0_9BACL</name>
<evidence type="ECO:0000313" key="15">
    <source>
        <dbReference type="Proteomes" id="UP001303902"/>
    </source>
</evidence>
<feature type="transmembrane region" description="Helical" evidence="13">
    <location>
        <begin position="6"/>
        <end position="30"/>
    </location>
</feature>
<keyword evidence="8 14" id="KW-0012">Acyltransferase</keyword>
<proteinExistence type="inferred from homology"/>
<protein>
    <recommendedName>
        <fullName evidence="11">Glycosyl-4,4'-diaponeurosporenoate acyltransferase</fullName>
    </recommendedName>
</protein>
<dbReference type="GO" id="GO:0016746">
    <property type="term" value="F:acyltransferase activity"/>
    <property type="evidence" value="ECO:0007669"/>
    <property type="project" value="UniProtKB-KW"/>
</dbReference>
<evidence type="ECO:0000256" key="12">
    <source>
        <dbReference type="ARBA" id="ARBA00025324"/>
    </source>
</evidence>
<keyword evidence="5" id="KW-0732">Signal</keyword>
<reference evidence="14 15" key="1">
    <citation type="submission" date="2023-06" db="EMBL/GenBank/DDBJ databases">
        <title>Sporosarcina sp. nov., isolated from Korean tranditional fermented seafood 'Jeotgal'.</title>
        <authorList>
            <person name="Yang A.I."/>
            <person name="Shin N.-R."/>
        </authorList>
    </citation>
    <scope>NUCLEOTIDE SEQUENCE [LARGE SCALE GENOMIC DNA]</scope>
    <source>
        <strain evidence="14 15">T2O-4</strain>
    </source>
</reference>
<evidence type="ECO:0000256" key="8">
    <source>
        <dbReference type="ARBA" id="ARBA00023315"/>
    </source>
</evidence>
<evidence type="ECO:0000256" key="3">
    <source>
        <dbReference type="ARBA" id="ARBA00022679"/>
    </source>
</evidence>
<evidence type="ECO:0000256" key="7">
    <source>
        <dbReference type="ARBA" id="ARBA00023136"/>
    </source>
</evidence>
<evidence type="ECO:0000256" key="2">
    <source>
        <dbReference type="ARBA" id="ARBA00022475"/>
    </source>
</evidence>
<organism evidence="14 15">
    <name type="scientific">Sporosarcina oncorhynchi</name>
    <dbReference type="NCBI Taxonomy" id="3056444"/>
    <lineage>
        <taxon>Bacteria</taxon>
        <taxon>Bacillati</taxon>
        <taxon>Bacillota</taxon>
        <taxon>Bacilli</taxon>
        <taxon>Bacillales</taxon>
        <taxon>Caryophanaceae</taxon>
        <taxon>Sporosarcina</taxon>
    </lineage>
</organism>
<accession>A0ABZ0L7K0</accession>